<evidence type="ECO:0000256" key="1">
    <source>
        <dbReference type="SAM" id="SignalP"/>
    </source>
</evidence>
<dbReference type="Gene3D" id="3.50.30.30">
    <property type="match status" value="1"/>
</dbReference>
<dbReference type="RefSeq" id="WP_142604276.1">
    <property type="nucleotide sequence ID" value="NZ_FXSZ01000007.1"/>
</dbReference>
<dbReference type="Pfam" id="PF04389">
    <property type="entry name" value="Peptidase_M28"/>
    <property type="match status" value="1"/>
</dbReference>
<name>A0A521DKJ9_9SPHI</name>
<keyword evidence="5" id="KW-1185">Reference proteome</keyword>
<feature type="domain" description="Peptidase M28" evidence="3">
    <location>
        <begin position="273"/>
        <end position="479"/>
    </location>
</feature>
<evidence type="ECO:0000259" key="2">
    <source>
        <dbReference type="Pfam" id="PF02225"/>
    </source>
</evidence>
<feature type="chain" id="PRO_5021986341" evidence="1">
    <location>
        <begin position="24"/>
        <end position="497"/>
    </location>
</feature>
<dbReference type="SUPFAM" id="SSF52025">
    <property type="entry name" value="PA domain"/>
    <property type="match status" value="1"/>
</dbReference>
<dbReference type="InterPro" id="IPR046450">
    <property type="entry name" value="PA_dom_sf"/>
</dbReference>
<gene>
    <name evidence="4" type="ORF">SAMN06265350_10789</name>
</gene>
<dbReference type="SUPFAM" id="SSF53187">
    <property type="entry name" value="Zn-dependent exopeptidases"/>
    <property type="match status" value="1"/>
</dbReference>
<evidence type="ECO:0000259" key="3">
    <source>
        <dbReference type="Pfam" id="PF04389"/>
    </source>
</evidence>
<dbReference type="Pfam" id="PF02225">
    <property type="entry name" value="PA"/>
    <property type="match status" value="1"/>
</dbReference>
<dbReference type="PANTHER" id="PTHR12147:SF26">
    <property type="entry name" value="PEPTIDASE M28 DOMAIN-CONTAINING PROTEIN"/>
    <property type="match status" value="1"/>
</dbReference>
<keyword evidence="4" id="KW-0121">Carboxypeptidase</keyword>
<dbReference type="OrthoDB" id="9764939at2"/>
<dbReference type="Proteomes" id="UP000315971">
    <property type="component" value="Unassembled WGS sequence"/>
</dbReference>
<evidence type="ECO:0000313" key="5">
    <source>
        <dbReference type="Proteomes" id="UP000315971"/>
    </source>
</evidence>
<dbReference type="GO" id="GO:0008235">
    <property type="term" value="F:metalloexopeptidase activity"/>
    <property type="evidence" value="ECO:0007669"/>
    <property type="project" value="InterPro"/>
</dbReference>
<accession>A0A521DKJ9</accession>
<dbReference type="Gene3D" id="3.40.630.10">
    <property type="entry name" value="Zn peptidases"/>
    <property type="match status" value="2"/>
</dbReference>
<organism evidence="4 5">
    <name type="scientific">Solitalea koreensis</name>
    <dbReference type="NCBI Taxonomy" id="543615"/>
    <lineage>
        <taxon>Bacteria</taxon>
        <taxon>Pseudomonadati</taxon>
        <taxon>Bacteroidota</taxon>
        <taxon>Sphingobacteriia</taxon>
        <taxon>Sphingobacteriales</taxon>
        <taxon>Sphingobacteriaceae</taxon>
        <taxon>Solitalea</taxon>
    </lineage>
</organism>
<dbReference type="AlphaFoldDB" id="A0A521DKJ9"/>
<keyword evidence="4" id="KW-0645">Protease</keyword>
<protein>
    <submittedName>
        <fullName evidence="4">Zn-dependent amino-or carboxypeptidase, M28 family</fullName>
    </submittedName>
</protein>
<keyword evidence="4" id="KW-0378">Hydrolase</keyword>
<feature type="signal peptide" evidence="1">
    <location>
        <begin position="1"/>
        <end position="23"/>
    </location>
</feature>
<evidence type="ECO:0000313" key="4">
    <source>
        <dbReference type="EMBL" id="SMO72254.1"/>
    </source>
</evidence>
<dbReference type="InterPro" id="IPR007484">
    <property type="entry name" value="Peptidase_M28"/>
</dbReference>
<dbReference type="GO" id="GO:0004180">
    <property type="term" value="F:carboxypeptidase activity"/>
    <property type="evidence" value="ECO:0007669"/>
    <property type="project" value="UniProtKB-KW"/>
</dbReference>
<reference evidence="4 5" key="1">
    <citation type="submission" date="2017-05" db="EMBL/GenBank/DDBJ databases">
        <authorList>
            <person name="Varghese N."/>
            <person name="Submissions S."/>
        </authorList>
    </citation>
    <scope>NUCLEOTIDE SEQUENCE [LARGE SCALE GENOMIC DNA]</scope>
    <source>
        <strain evidence="4 5">DSM 21342</strain>
    </source>
</reference>
<keyword evidence="1" id="KW-0732">Signal</keyword>
<dbReference type="GO" id="GO:0006508">
    <property type="term" value="P:proteolysis"/>
    <property type="evidence" value="ECO:0007669"/>
    <property type="project" value="InterPro"/>
</dbReference>
<proteinExistence type="predicted"/>
<feature type="domain" description="PA" evidence="2">
    <location>
        <begin position="120"/>
        <end position="229"/>
    </location>
</feature>
<sequence length="497" mass="53735">MNKKSVFFLVGVSISFLSHFAIAQTEITSNELIKHLEFLASDNMQGRFPGTTQCKEAGKYIAAQFKRSGIKPLSSSYFQPFDINLKFKVGKNNCLSVGPSSLSFEKDYLPLAFSANGTVEGNVVFVGYGFKTDADTLRINDYAGLDLKGKWVLVLKGLPDALAAKQLLKEQSIDYTKAKQAEHMGAAGVLFVSGLKSNEKDELTHMRPRKDKSLGIPVIHIKRTVANQLLSSTGKTIEQLEKEYASTDNKSLNLNKPLTASVDLELESVKTNNIVGVIEGIDPVLKAEYIVLGAHYDHLGHGGYQTGSKKPDTSAIHNGADDNASGTAALLSIGRKLAVNRQLLKRSVILIAIGAEEEGLLGSDYFVNHPPVPLNTIKGMVNMDMVGRLDSSRNVYVGGAGTFPDGVALLKSIAAQTDLHANVFEGGVGGSDHVSFYNKNIPVLGIHTGGHPQYHTPEDDIQLINKKGIQAVADFICKAMIALVNLDQPIVFNKPKD</sequence>
<dbReference type="PANTHER" id="PTHR12147">
    <property type="entry name" value="METALLOPEPTIDASE M28 FAMILY MEMBER"/>
    <property type="match status" value="1"/>
</dbReference>
<dbReference type="InterPro" id="IPR003137">
    <property type="entry name" value="PA_domain"/>
</dbReference>
<dbReference type="InterPro" id="IPR045175">
    <property type="entry name" value="M28_fam"/>
</dbReference>
<dbReference type="EMBL" id="FXSZ01000007">
    <property type="protein sequence ID" value="SMO72254.1"/>
    <property type="molecule type" value="Genomic_DNA"/>
</dbReference>